<dbReference type="PRINTS" id="PR00081">
    <property type="entry name" value="GDHRDH"/>
</dbReference>
<name>D2R0V4_PIRSD</name>
<dbReference type="Proteomes" id="UP000001887">
    <property type="component" value="Chromosome"/>
</dbReference>
<evidence type="ECO:0000313" key="5">
    <source>
        <dbReference type="Proteomes" id="UP000001887"/>
    </source>
</evidence>
<protein>
    <submittedName>
        <fullName evidence="4">Response regulator receiver protein</fullName>
    </submittedName>
</protein>
<dbReference type="Gene3D" id="3.40.50.720">
    <property type="entry name" value="NAD(P)-binding Rossmann-like Domain"/>
    <property type="match status" value="1"/>
</dbReference>
<dbReference type="InterPro" id="IPR057326">
    <property type="entry name" value="KR_dom"/>
</dbReference>
<dbReference type="HOGENOM" id="CLU_010194_1_1_0"/>
<dbReference type="STRING" id="530564.Psta_2028"/>
<dbReference type="AlphaFoldDB" id="D2R0V4"/>
<comment type="similarity">
    <text evidence="1">Belongs to the short-chain dehydrogenases/reductases (SDR) family.</text>
</comment>
<dbReference type="Pfam" id="PF13561">
    <property type="entry name" value="adh_short_C2"/>
    <property type="match status" value="1"/>
</dbReference>
<accession>D2R0V4</accession>
<reference evidence="4 5" key="1">
    <citation type="journal article" date="2009" name="Stand. Genomic Sci.">
        <title>Complete genome sequence of Pirellula staleyi type strain (ATCC 27377).</title>
        <authorList>
            <person name="Clum A."/>
            <person name="Tindall B.J."/>
            <person name="Sikorski J."/>
            <person name="Ivanova N."/>
            <person name="Mavrommatis K."/>
            <person name="Lucas S."/>
            <person name="Glavina del Rio T."/>
            <person name="Nolan M."/>
            <person name="Chen F."/>
            <person name="Tice H."/>
            <person name="Pitluck S."/>
            <person name="Cheng J.F."/>
            <person name="Chertkov O."/>
            <person name="Brettin T."/>
            <person name="Han C."/>
            <person name="Detter J.C."/>
            <person name="Kuske C."/>
            <person name="Bruce D."/>
            <person name="Goodwin L."/>
            <person name="Ovchinikova G."/>
            <person name="Pati A."/>
            <person name="Mikhailova N."/>
            <person name="Chen A."/>
            <person name="Palaniappan K."/>
            <person name="Land M."/>
            <person name="Hauser L."/>
            <person name="Chang Y.J."/>
            <person name="Jeffries C.D."/>
            <person name="Chain P."/>
            <person name="Rohde M."/>
            <person name="Goker M."/>
            <person name="Bristow J."/>
            <person name="Eisen J.A."/>
            <person name="Markowitz V."/>
            <person name="Hugenholtz P."/>
            <person name="Kyrpides N.C."/>
            <person name="Klenk H.P."/>
            <person name="Lapidus A."/>
        </authorList>
    </citation>
    <scope>NUCLEOTIDE SEQUENCE [LARGE SCALE GENOMIC DNA]</scope>
    <source>
        <strain evidence="5">ATCC 27377 / DSM 6068 / ICPB 4128</strain>
    </source>
</reference>
<dbReference type="PANTHER" id="PTHR43639">
    <property type="entry name" value="OXIDOREDUCTASE, SHORT-CHAIN DEHYDROGENASE/REDUCTASE FAMILY (AFU_ORTHOLOGUE AFUA_5G02870)"/>
    <property type="match status" value="1"/>
</dbReference>
<dbReference type="SUPFAM" id="SSF51735">
    <property type="entry name" value="NAD(P)-binding Rossmann-fold domains"/>
    <property type="match status" value="1"/>
</dbReference>
<proteinExistence type="inferred from homology"/>
<gene>
    <name evidence="4" type="ordered locus">Psta_2028</name>
</gene>
<dbReference type="KEGG" id="psl:Psta_2028"/>
<evidence type="ECO:0000256" key="1">
    <source>
        <dbReference type="ARBA" id="ARBA00006484"/>
    </source>
</evidence>
<dbReference type="EMBL" id="CP001848">
    <property type="protein sequence ID" value="ADB16702.1"/>
    <property type="molecule type" value="Genomic_DNA"/>
</dbReference>
<dbReference type="InterPro" id="IPR002347">
    <property type="entry name" value="SDR_fam"/>
</dbReference>
<keyword evidence="5" id="KW-1185">Reference proteome</keyword>
<dbReference type="PANTHER" id="PTHR43639:SF1">
    <property type="entry name" value="SHORT-CHAIN DEHYDROGENASE_REDUCTASE FAMILY PROTEIN"/>
    <property type="match status" value="1"/>
</dbReference>
<dbReference type="OrthoDB" id="9803333at2"/>
<keyword evidence="2" id="KW-0560">Oxidoreductase</keyword>
<evidence type="ECO:0000313" key="4">
    <source>
        <dbReference type="EMBL" id="ADB16702.1"/>
    </source>
</evidence>
<dbReference type="GO" id="GO:0016491">
    <property type="term" value="F:oxidoreductase activity"/>
    <property type="evidence" value="ECO:0007669"/>
    <property type="project" value="UniProtKB-KW"/>
</dbReference>
<dbReference type="eggNOG" id="COG1028">
    <property type="taxonomic scope" value="Bacteria"/>
</dbReference>
<evidence type="ECO:0000259" key="3">
    <source>
        <dbReference type="SMART" id="SM00822"/>
    </source>
</evidence>
<organism evidence="4 5">
    <name type="scientific">Pirellula staleyi (strain ATCC 27377 / DSM 6068 / ICPB 4128)</name>
    <name type="common">Pirella staleyi</name>
    <dbReference type="NCBI Taxonomy" id="530564"/>
    <lineage>
        <taxon>Bacteria</taxon>
        <taxon>Pseudomonadati</taxon>
        <taxon>Planctomycetota</taxon>
        <taxon>Planctomycetia</taxon>
        <taxon>Pirellulales</taxon>
        <taxon>Pirellulaceae</taxon>
        <taxon>Pirellula</taxon>
    </lineage>
</organism>
<feature type="domain" description="Ketoreductase" evidence="3">
    <location>
        <begin position="8"/>
        <end position="196"/>
    </location>
</feature>
<sequence length="265" mass="28874">MPMSLAGRTVLVTGSTQGVGKSIALALARAGANLLVHGHLDNEAARSVVDEIRQLGRESDLIVADLMQPDLAGVEALFSRAIEKFPAIDTLVNNAGTFRDKPYLEMDLATYQQTMRLNVDAPYFLTQRFAQRWVTRKTQGRVLMVGSINGRLAEPTHTAYDTSKGAVETMIKSLCVSLAPLGIRVNGMAPGLVRTPLTNIIETDERFQRWMQLHTPNGDVPSSDACGGAAVFLLSDEAWHVHGQMLLVDGGMSAWQQPDMPDNFV</sequence>
<evidence type="ECO:0000256" key="2">
    <source>
        <dbReference type="ARBA" id="ARBA00023002"/>
    </source>
</evidence>
<dbReference type="FunFam" id="3.40.50.720:FF:000084">
    <property type="entry name" value="Short-chain dehydrogenase reductase"/>
    <property type="match status" value="1"/>
</dbReference>
<dbReference type="PRINTS" id="PR00080">
    <property type="entry name" value="SDRFAMILY"/>
</dbReference>
<dbReference type="InterPro" id="IPR036291">
    <property type="entry name" value="NAD(P)-bd_dom_sf"/>
</dbReference>
<dbReference type="SMART" id="SM00822">
    <property type="entry name" value="PKS_KR"/>
    <property type="match status" value="1"/>
</dbReference>